<reference evidence="1 2" key="1">
    <citation type="submission" date="2021-06" db="EMBL/GenBank/DDBJ databases">
        <title>Caerostris darwini draft genome.</title>
        <authorList>
            <person name="Kono N."/>
            <person name="Arakawa K."/>
        </authorList>
    </citation>
    <scope>NUCLEOTIDE SEQUENCE [LARGE SCALE GENOMIC DNA]</scope>
</reference>
<evidence type="ECO:0000313" key="2">
    <source>
        <dbReference type="Proteomes" id="UP001054837"/>
    </source>
</evidence>
<evidence type="ECO:0000313" key="1">
    <source>
        <dbReference type="EMBL" id="GIY30533.1"/>
    </source>
</evidence>
<proteinExistence type="predicted"/>
<comment type="caution">
    <text evidence="1">The sequence shown here is derived from an EMBL/GenBank/DDBJ whole genome shotgun (WGS) entry which is preliminary data.</text>
</comment>
<name>A0AAV4S7R2_9ARAC</name>
<accession>A0AAV4S7R2</accession>
<protein>
    <submittedName>
        <fullName evidence="1">Uncharacterized protein</fullName>
    </submittedName>
</protein>
<organism evidence="1 2">
    <name type="scientific">Caerostris darwini</name>
    <dbReference type="NCBI Taxonomy" id="1538125"/>
    <lineage>
        <taxon>Eukaryota</taxon>
        <taxon>Metazoa</taxon>
        <taxon>Ecdysozoa</taxon>
        <taxon>Arthropoda</taxon>
        <taxon>Chelicerata</taxon>
        <taxon>Arachnida</taxon>
        <taxon>Araneae</taxon>
        <taxon>Araneomorphae</taxon>
        <taxon>Entelegynae</taxon>
        <taxon>Araneoidea</taxon>
        <taxon>Araneidae</taxon>
        <taxon>Caerostris</taxon>
    </lineage>
</organism>
<dbReference type="AlphaFoldDB" id="A0AAV4S7R2"/>
<dbReference type="EMBL" id="BPLQ01007511">
    <property type="protein sequence ID" value="GIY30533.1"/>
    <property type="molecule type" value="Genomic_DNA"/>
</dbReference>
<sequence>MRPLTWNVPRDPADPQLCTTEPHSACAVHEEGSTEKERKISIGHLKGLPSAVHTLHSHHVLSFPARAAERRSFPKQTFYFPLRFSTLKHSGLVTGGDRIPQREWPGLPRRDTKSRLGANDFVDAFSPRSRRSACQRC</sequence>
<keyword evidence="2" id="KW-1185">Reference proteome</keyword>
<gene>
    <name evidence="1" type="ORF">CDAR_495551</name>
</gene>
<dbReference type="Proteomes" id="UP001054837">
    <property type="component" value="Unassembled WGS sequence"/>
</dbReference>